<proteinExistence type="inferred from homology"/>
<dbReference type="SUPFAM" id="SSF75217">
    <property type="entry name" value="alpha/beta knot"/>
    <property type="match status" value="1"/>
</dbReference>
<comment type="function">
    <text evidence="1 15">Specifically methylates guanosine-37 in various tRNAs.</text>
</comment>
<dbReference type="InterPro" id="IPR000182">
    <property type="entry name" value="GNAT_dom"/>
</dbReference>
<dbReference type="InterPro" id="IPR002649">
    <property type="entry name" value="tRNA_m1G_MeTrfase_TrmD"/>
</dbReference>
<keyword evidence="8 15" id="KW-0489">Methyltransferase</keyword>
<name>A0A516PYT1_9ACTN</name>
<dbReference type="Gene3D" id="1.10.1270.20">
    <property type="entry name" value="tRNA(m1g37)methyltransferase, domain 2"/>
    <property type="match status" value="1"/>
</dbReference>
<dbReference type="Pfam" id="PF01746">
    <property type="entry name" value="tRNA_m1G_MT"/>
    <property type="match status" value="1"/>
</dbReference>
<dbReference type="RefSeq" id="WP_143986296.1">
    <property type="nucleotide sequence ID" value="NZ_CP041692.1"/>
</dbReference>
<dbReference type="EC" id="2.1.1.228" evidence="5 15"/>
<dbReference type="AlphaFoldDB" id="A0A516PYT1"/>
<dbReference type="GO" id="GO:0016747">
    <property type="term" value="F:acyltransferase activity, transferring groups other than amino-acyl groups"/>
    <property type="evidence" value="ECO:0007669"/>
    <property type="project" value="InterPro"/>
</dbReference>
<comment type="similarity">
    <text evidence="3 15">Belongs to the RNA methyltransferase TrmD family.</text>
</comment>
<feature type="domain" description="N-acetyltransferase" evidence="16">
    <location>
        <begin position="240"/>
        <end position="390"/>
    </location>
</feature>
<dbReference type="Proteomes" id="UP000319263">
    <property type="component" value="Chromosome"/>
</dbReference>
<dbReference type="EMBL" id="CP041692">
    <property type="protein sequence ID" value="QDP96330.1"/>
    <property type="molecule type" value="Genomic_DNA"/>
</dbReference>
<evidence type="ECO:0000256" key="15">
    <source>
        <dbReference type="HAMAP-Rule" id="MF_00605"/>
    </source>
</evidence>
<dbReference type="InterPro" id="IPR023148">
    <property type="entry name" value="tRNA_m1G_MeTrfase_C_sf"/>
</dbReference>
<dbReference type="PANTHER" id="PTHR46417:SF1">
    <property type="entry name" value="TRNA (GUANINE-N(1)-)-METHYLTRANSFERASE"/>
    <property type="match status" value="1"/>
</dbReference>
<dbReference type="InterPro" id="IPR029026">
    <property type="entry name" value="tRNA_m1G_MTases_N"/>
</dbReference>
<evidence type="ECO:0000256" key="6">
    <source>
        <dbReference type="ARBA" id="ARBA00014679"/>
    </source>
</evidence>
<dbReference type="Pfam" id="PF13508">
    <property type="entry name" value="Acetyltransf_7"/>
    <property type="match status" value="1"/>
</dbReference>
<dbReference type="Gene3D" id="3.40.1280.10">
    <property type="match status" value="1"/>
</dbReference>
<dbReference type="SUPFAM" id="SSF55729">
    <property type="entry name" value="Acyl-CoA N-acyltransferases (Nat)"/>
    <property type="match status" value="1"/>
</dbReference>
<dbReference type="InterPro" id="IPR016009">
    <property type="entry name" value="tRNA_MeTrfase_TRMD/TRM10"/>
</dbReference>
<evidence type="ECO:0000256" key="14">
    <source>
        <dbReference type="ARBA" id="ARBA00047783"/>
    </source>
</evidence>
<evidence type="ECO:0000256" key="11">
    <source>
        <dbReference type="ARBA" id="ARBA00022694"/>
    </source>
</evidence>
<evidence type="ECO:0000256" key="2">
    <source>
        <dbReference type="ARBA" id="ARBA00004496"/>
    </source>
</evidence>
<dbReference type="InterPro" id="IPR016181">
    <property type="entry name" value="Acyl_CoA_acyltransferase"/>
</dbReference>
<dbReference type="InterPro" id="IPR029028">
    <property type="entry name" value="Alpha/beta_knot_MTases"/>
</dbReference>
<feature type="binding site" evidence="15">
    <location>
        <position position="113"/>
    </location>
    <ligand>
        <name>S-adenosyl-L-methionine</name>
        <dbReference type="ChEBI" id="CHEBI:59789"/>
    </ligand>
</feature>
<dbReference type="CDD" id="cd04301">
    <property type="entry name" value="NAT_SF"/>
    <property type="match status" value="1"/>
</dbReference>
<keyword evidence="10 15" id="KW-0949">S-adenosyl-L-methionine</keyword>
<evidence type="ECO:0000259" key="16">
    <source>
        <dbReference type="PROSITE" id="PS51186"/>
    </source>
</evidence>
<keyword evidence="9 15" id="KW-0808">Transferase</keyword>
<evidence type="ECO:0000256" key="9">
    <source>
        <dbReference type="ARBA" id="ARBA00022679"/>
    </source>
</evidence>
<reference evidence="17 18" key="1">
    <citation type="submission" date="2019-07" db="EMBL/GenBank/DDBJ databases">
        <title>Microlunatus dokdonensis sp. nov. isolated from the rhizospheric soil of the wild plant Elymus tsukushiensis.</title>
        <authorList>
            <person name="Ghim S.-Y."/>
            <person name="Hwang Y.-J."/>
            <person name="Son J.-S."/>
            <person name="Shin J.-H."/>
        </authorList>
    </citation>
    <scope>NUCLEOTIDE SEQUENCE [LARGE SCALE GENOMIC DNA]</scope>
    <source>
        <strain evidence="17 18">KUDC0627</strain>
    </source>
</reference>
<evidence type="ECO:0000313" key="18">
    <source>
        <dbReference type="Proteomes" id="UP000319263"/>
    </source>
</evidence>
<evidence type="ECO:0000256" key="5">
    <source>
        <dbReference type="ARBA" id="ARBA00012807"/>
    </source>
</evidence>
<feature type="binding site" evidence="15">
    <location>
        <begin position="137"/>
        <end position="142"/>
    </location>
    <ligand>
        <name>S-adenosyl-L-methionine</name>
        <dbReference type="ChEBI" id="CHEBI:59789"/>
    </ligand>
</feature>
<evidence type="ECO:0000256" key="10">
    <source>
        <dbReference type="ARBA" id="ARBA00022691"/>
    </source>
</evidence>
<evidence type="ECO:0000256" key="1">
    <source>
        <dbReference type="ARBA" id="ARBA00002634"/>
    </source>
</evidence>
<dbReference type="OrthoDB" id="9807416at2"/>
<dbReference type="FunFam" id="3.40.1280.10:FF:000001">
    <property type="entry name" value="tRNA (guanine-N(1)-)-methyltransferase"/>
    <property type="match status" value="1"/>
</dbReference>
<dbReference type="GO" id="GO:0002939">
    <property type="term" value="P:tRNA N1-guanine methylation"/>
    <property type="evidence" value="ECO:0007669"/>
    <property type="project" value="TreeGrafter"/>
</dbReference>
<accession>A0A516PYT1</accession>
<comment type="catalytic activity">
    <reaction evidence="14 15">
        <text>guanosine(37) in tRNA + S-adenosyl-L-methionine = N(1)-methylguanosine(37) in tRNA + S-adenosyl-L-homocysteine + H(+)</text>
        <dbReference type="Rhea" id="RHEA:36899"/>
        <dbReference type="Rhea" id="RHEA-COMP:10145"/>
        <dbReference type="Rhea" id="RHEA-COMP:10147"/>
        <dbReference type="ChEBI" id="CHEBI:15378"/>
        <dbReference type="ChEBI" id="CHEBI:57856"/>
        <dbReference type="ChEBI" id="CHEBI:59789"/>
        <dbReference type="ChEBI" id="CHEBI:73542"/>
        <dbReference type="ChEBI" id="CHEBI:74269"/>
        <dbReference type="EC" id="2.1.1.228"/>
    </reaction>
</comment>
<evidence type="ECO:0000256" key="13">
    <source>
        <dbReference type="ARBA" id="ARBA00033392"/>
    </source>
</evidence>
<dbReference type="GO" id="GO:0005829">
    <property type="term" value="C:cytosol"/>
    <property type="evidence" value="ECO:0007669"/>
    <property type="project" value="TreeGrafter"/>
</dbReference>
<evidence type="ECO:0000313" key="17">
    <source>
        <dbReference type="EMBL" id="QDP96330.1"/>
    </source>
</evidence>
<dbReference type="Gene3D" id="3.40.630.30">
    <property type="match status" value="1"/>
</dbReference>
<dbReference type="PANTHER" id="PTHR46417">
    <property type="entry name" value="TRNA (GUANINE-N(1)-)-METHYLTRANSFERASE"/>
    <property type="match status" value="1"/>
</dbReference>
<dbReference type="NCBIfam" id="NF000648">
    <property type="entry name" value="PRK00026.1"/>
    <property type="match status" value="1"/>
</dbReference>
<keyword evidence="11 15" id="KW-0819">tRNA processing</keyword>
<dbReference type="NCBIfam" id="TIGR00088">
    <property type="entry name" value="trmD"/>
    <property type="match status" value="1"/>
</dbReference>
<keyword evidence="18" id="KW-1185">Reference proteome</keyword>
<evidence type="ECO:0000256" key="4">
    <source>
        <dbReference type="ARBA" id="ARBA00011738"/>
    </source>
</evidence>
<evidence type="ECO:0000256" key="8">
    <source>
        <dbReference type="ARBA" id="ARBA00022603"/>
    </source>
</evidence>
<dbReference type="GO" id="GO:0052906">
    <property type="term" value="F:tRNA (guanine(37)-N1)-methyltransferase activity"/>
    <property type="evidence" value="ECO:0007669"/>
    <property type="project" value="UniProtKB-UniRule"/>
</dbReference>
<sequence>MKIDVVSIFPDYLQPLRLSLVGKAIENGIVDLDVHDLRHWTHDRHRTVDDTPYGGGAGMVMRPEPWGEALDDLAPETGAGTPRLLIMTPAGRPFSQAMAEELAGEDHLIFACGRYEGVDARVGVDAGKRMRTDEISIGDYVLNGGEVASLVIIEAVVRLLPGVIGNPESLTEESHATGQDHLLEYPIYTKPPTWRGLDVPEILFSGHHAKIADWRRQRAEELTRERRPDLLPPVPAASTITIERATAADAGQILTVQRAAFVSEALVNQTLALPAFTQSVEELTESMSRAVVLVARQDARVIGSVLGRPDEDGNWYIGRLVVAPDRQGEGIGSRLLREVEAAAPSGSARFRLVTGAAGPNIAFYGRHGYHVAAHGTHEGSPIVQLEKELVSAG</sequence>
<comment type="subunit">
    <text evidence="4 15">Homodimer.</text>
</comment>
<organism evidence="17 18">
    <name type="scientific">Microlunatus elymi</name>
    <dbReference type="NCBI Taxonomy" id="2596828"/>
    <lineage>
        <taxon>Bacteria</taxon>
        <taxon>Bacillati</taxon>
        <taxon>Actinomycetota</taxon>
        <taxon>Actinomycetes</taxon>
        <taxon>Propionibacteriales</taxon>
        <taxon>Propionibacteriaceae</taxon>
        <taxon>Microlunatus</taxon>
    </lineage>
</organism>
<evidence type="ECO:0000256" key="12">
    <source>
        <dbReference type="ARBA" id="ARBA00029736"/>
    </source>
</evidence>
<comment type="subcellular location">
    <subcellularLocation>
        <location evidence="2 15">Cytoplasm</location>
    </subcellularLocation>
</comment>
<evidence type="ECO:0000256" key="7">
    <source>
        <dbReference type="ARBA" id="ARBA00022490"/>
    </source>
</evidence>
<dbReference type="HAMAP" id="MF_00605">
    <property type="entry name" value="TrmD"/>
    <property type="match status" value="1"/>
</dbReference>
<dbReference type="KEGG" id="mik:FOE78_10845"/>
<keyword evidence="7 15" id="KW-0963">Cytoplasm</keyword>
<dbReference type="PROSITE" id="PS51186">
    <property type="entry name" value="GNAT"/>
    <property type="match status" value="1"/>
</dbReference>
<evidence type="ECO:0000256" key="3">
    <source>
        <dbReference type="ARBA" id="ARBA00007630"/>
    </source>
</evidence>
<protein>
    <recommendedName>
        <fullName evidence="6 15">tRNA (guanine-N(1)-)-methyltransferase</fullName>
        <ecNumber evidence="5 15">2.1.1.228</ecNumber>
    </recommendedName>
    <alternativeName>
        <fullName evidence="12 15">M1G-methyltransferase</fullName>
    </alternativeName>
    <alternativeName>
        <fullName evidence="13 15">tRNA [GM37] methyltransferase</fullName>
    </alternativeName>
</protein>
<dbReference type="CDD" id="cd18080">
    <property type="entry name" value="TrmD-like"/>
    <property type="match status" value="1"/>
</dbReference>
<gene>
    <name evidence="15 17" type="primary">trmD</name>
    <name evidence="17" type="ORF">FOE78_10845</name>
</gene>